<organism evidence="1">
    <name type="scientific">viral metagenome</name>
    <dbReference type="NCBI Taxonomy" id="1070528"/>
    <lineage>
        <taxon>unclassified sequences</taxon>
        <taxon>metagenomes</taxon>
        <taxon>organismal metagenomes</taxon>
    </lineage>
</organism>
<proteinExistence type="predicted"/>
<evidence type="ECO:0000313" key="1">
    <source>
        <dbReference type="EMBL" id="QJA46389.1"/>
    </source>
</evidence>
<dbReference type="AlphaFoldDB" id="A0A6H1ZFZ8"/>
<dbReference type="EMBL" id="MT141564">
    <property type="protein sequence ID" value="QJA66977.1"/>
    <property type="molecule type" value="Genomic_DNA"/>
</dbReference>
<reference evidence="1" key="1">
    <citation type="submission" date="2020-03" db="EMBL/GenBank/DDBJ databases">
        <title>The deep terrestrial virosphere.</title>
        <authorList>
            <person name="Holmfeldt K."/>
            <person name="Nilsson E."/>
            <person name="Simone D."/>
            <person name="Lopez-Fernandez M."/>
            <person name="Wu X."/>
            <person name="de Brujin I."/>
            <person name="Lundin D."/>
            <person name="Andersson A."/>
            <person name="Bertilsson S."/>
            <person name="Dopson M."/>
        </authorList>
    </citation>
    <scope>NUCLEOTIDE SEQUENCE</scope>
    <source>
        <strain evidence="3">MM415A00187</strain>
        <strain evidence="2">MM415B00313</strain>
        <strain evidence="1">TM448A00409</strain>
        <strain evidence="4">TM448B01327</strain>
    </source>
</reference>
<dbReference type="EMBL" id="MT142530">
    <property type="protein sequence ID" value="QJA84490.1"/>
    <property type="molecule type" value="Genomic_DNA"/>
</dbReference>
<evidence type="ECO:0000313" key="2">
    <source>
        <dbReference type="EMBL" id="QJA66977.1"/>
    </source>
</evidence>
<protein>
    <submittedName>
        <fullName evidence="1">Uncharacterized protein</fullName>
    </submittedName>
</protein>
<dbReference type="EMBL" id="MT144735">
    <property type="protein sequence ID" value="QJH98470.1"/>
    <property type="molecule type" value="Genomic_DNA"/>
</dbReference>
<accession>A0A6H1ZFZ8</accession>
<sequence>MGISYTAPPEENVLGKALVVSRQADCSAALPDNTATQGYIVVTTAGSGTSLGDVLRDNGTDNGTMTIISAEEGRKIIVTDAVAGGTIEFDTDSEYIWDTDGSTWVKIGDLTPVQGAVRCIRFEVGTDATTDSSNAIPADARVVKAVVEVATAYDNDAELQVGISEENDLFADTDDIDLQTEGMYEINQDTRMWATEYAARATISNSPTVGEAVISIFFTLALDWR</sequence>
<name>A0A6H1ZFZ8_9ZZZZ</name>
<evidence type="ECO:0000313" key="4">
    <source>
        <dbReference type="EMBL" id="QJH98470.1"/>
    </source>
</evidence>
<gene>
    <name evidence="3" type="ORF">MM415A00187_0025</name>
    <name evidence="2" type="ORF">MM415B00313_0025</name>
    <name evidence="1" type="ORF">TM448A00409_0025</name>
    <name evidence="4" type="ORF">TM448B01327_0010</name>
</gene>
<evidence type="ECO:0000313" key="3">
    <source>
        <dbReference type="EMBL" id="QJA84490.1"/>
    </source>
</evidence>
<dbReference type="EMBL" id="MT144009">
    <property type="protein sequence ID" value="QJA46389.1"/>
    <property type="molecule type" value="Genomic_DNA"/>
</dbReference>